<name>A0A3M5W3D1_PSESX</name>
<dbReference type="EMBL" id="RBUA01000163">
    <property type="protein sequence ID" value="RMU65090.1"/>
    <property type="molecule type" value="Genomic_DNA"/>
</dbReference>
<accession>A0A3M5W3D1</accession>
<sequence length="100" mass="10868">MSQTSPGVALSNPVDQAVNTPALVRELQIGWAIQQTFQIQRRALADQLQRKAEGLTDGFVAGERQDLKVVIDTVEDQTETGLVGRCKHAEISPQNGPCAR</sequence>
<gene>
    <name evidence="1" type="ORF">ALP29_200115</name>
</gene>
<evidence type="ECO:0000313" key="2">
    <source>
        <dbReference type="Proteomes" id="UP000280395"/>
    </source>
</evidence>
<reference evidence="1 2" key="1">
    <citation type="submission" date="2018-08" db="EMBL/GenBank/DDBJ databases">
        <title>Recombination of ecologically and evolutionarily significant loci maintains genetic cohesion in the Pseudomonas syringae species complex.</title>
        <authorList>
            <person name="Dillon M."/>
            <person name="Thakur S."/>
            <person name="Almeida R.N.D."/>
            <person name="Weir B.S."/>
            <person name="Guttman D.S."/>
        </authorList>
    </citation>
    <scope>NUCLEOTIDE SEQUENCE [LARGE SCALE GENOMIC DNA]</scope>
    <source>
        <strain evidence="1 2">ICMP 14479</strain>
    </source>
</reference>
<proteinExistence type="predicted"/>
<organism evidence="1 2">
    <name type="scientific">Pseudomonas syringae pv. avii</name>
    <dbReference type="NCBI Taxonomy" id="663959"/>
    <lineage>
        <taxon>Bacteria</taxon>
        <taxon>Pseudomonadati</taxon>
        <taxon>Pseudomonadota</taxon>
        <taxon>Gammaproteobacteria</taxon>
        <taxon>Pseudomonadales</taxon>
        <taxon>Pseudomonadaceae</taxon>
        <taxon>Pseudomonas</taxon>
        <taxon>Pseudomonas syringae</taxon>
    </lineage>
</organism>
<dbReference type="Proteomes" id="UP000280395">
    <property type="component" value="Unassembled WGS sequence"/>
</dbReference>
<comment type="caution">
    <text evidence="1">The sequence shown here is derived from an EMBL/GenBank/DDBJ whole genome shotgun (WGS) entry which is preliminary data.</text>
</comment>
<evidence type="ECO:0000313" key="1">
    <source>
        <dbReference type="EMBL" id="RMU65090.1"/>
    </source>
</evidence>
<dbReference type="AlphaFoldDB" id="A0A3M5W3D1"/>
<protein>
    <submittedName>
        <fullName evidence="1">Uncharacterized protein</fullName>
    </submittedName>
</protein>